<sequence>MPPTSSAEHEAVLEKLALLAITYEINEWNNEFLKVAEKHLSDADQTFLSNCYREHLMPIKRGSIWWRDDNARIALTVLLPERYPLLATKSWKRNREKTRAILRTWRKDAARIFPELTEDGFGDEESDDEECDVIWKPAPTKKRKGDAIQEDARKNYKKPTISRSESPVDDRQEARKTANTPFRPKPHAPATGLVTPPQSIEGTPVTGSDSDSEDCEPIPMRRRRARPPTTPTQSPPLRSVAAAGAYRSPLSISPTRTMASIAPVASSRHREAEHMATFGDALKVLSRTQNEKEKESNRRIAELGRSVKQLTEMVAKLTEKMNS</sequence>
<evidence type="ECO:0000313" key="2">
    <source>
        <dbReference type="EMBL" id="KAF6817265.1"/>
    </source>
</evidence>
<protein>
    <submittedName>
        <fullName evidence="2">Uncharacterized protein</fullName>
    </submittedName>
</protein>
<feature type="region of interest" description="Disordered" evidence="1">
    <location>
        <begin position="118"/>
        <end position="251"/>
    </location>
</feature>
<feature type="compositionally biased region" description="Basic and acidic residues" evidence="1">
    <location>
        <begin position="145"/>
        <end position="154"/>
    </location>
</feature>
<dbReference type="Proteomes" id="UP000639643">
    <property type="component" value="Unassembled WGS sequence"/>
</dbReference>
<organism evidence="2 3">
    <name type="scientific">Colletotrichum musicola</name>
    <dbReference type="NCBI Taxonomy" id="2175873"/>
    <lineage>
        <taxon>Eukaryota</taxon>
        <taxon>Fungi</taxon>
        <taxon>Dikarya</taxon>
        <taxon>Ascomycota</taxon>
        <taxon>Pezizomycotina</taxon>
        <taxon>Sordariomycetes</taxon>
        <taxon>Hypocreomycetidae</taxon>
        <taxon>Glomerellales</taxon>
        <taxon>Glomerellaceae</taxon>
        <taxon>Colletotrichum</taxon>
        <taxon>Colletotrichum orchidearum species complex</taxon>
    </lineage>
</organism>
<accession>A0A8H6N2P4</accession>
<comment type="caution">
    <text evidence="2">The sequence shown here is derived from an EMBL/GenBank/DDBJ whole genome shotgun (WGS) entry which is preliminary data.</text>
</comment>
<feature type="compositionally biased region" description="Polar residues" evidence="1">
    <location>
        <begin position="196"/>
        <end position="209"/>
    </location>
</feature>
<name>A0A8H6N2P4_9PEZI</name>
<dbReference type="AlphaFoldDB" id="A0A8H6N2P4"/>
<feature type="compositionally biased region" description="Basic and acidic residues" evidence="1">
    <location>
        <begin position="166"/>
        <end position="176"/>
    </location>
</feature>
<feature type="compositionally biased region" description="Acidic residues" evidence="1">
    <location>
        <begin position="118"/>
        <end position="132"/>
    </location>
</feature>
<proteinExistence type="predicted"/>
<dbReference type="EMBL" id="WIGM01000657">
    <property type="protein sequence ID" value="KAF6817265.1"/>
    <property type="molecule type" value="Genomic_DNA"/>
</dbReference>
<evidence type="ECO:0000256" key="1">
    <source>
        <dbReference type="SAM" id="MobiDB-lite"/>
    </source>
</evidence>
<gene>
    <name evidence="2" type="ORF">CMUS01_12125</name>
</gene>
<dbReference type="OrthoDB" id="4849338at2759"/>
<keyword evidence="3" id="KW-1185">Reference proteome</keyword>
<evidence type="ECO:0000313" key="3">
    <source>
        <dbReference type="Proteomes" id="UP000639643"/>
    </source>
</evidence>
<reference evidence="2" key="1">
    <citation type="journal article" date="2020" name="Phytopathology">
        <title>Genome Sequence Resources of Colletotrichum truncatum, C. plurivorum, C. musicola, and C. sojae: Four Species Pathogenic to Soybean (Glycine max).</title>
        <authorList>
            <person name="Rogerio F."/>
            <person name="Boufleur T.R."/>
            <person name="Ciampi-Guillardi M."/>
            <person name="Sukno S.A."/>
            <person name="Thon M.R."/>
            <person name="Massola Junior N.S."/>
            <person name="Baroncelli R."/>
        </authorList>
    </citation>
    <scope>NUCLEOTIDE SEQUENCE</scope>
    <source>
        <strain evidence="2">LFN0074</strain>
    </source>
</reference>